<dbReference type="EMBL" id="MT631185">
    <property type="protein sequence ID" value="QNO46308.1"/>
    <property type="molecule type" value="Genomic_DNA"/>
</dbReference>
<proteinExistence type="predicted"/>
<evidence type="ECO:0000313" key="1">
    <source>
        <dbReference type="EMBL" id="QNO46308.1"/>
    </source>
</evidence>
<name>A0A7G9YE74_9EURY</name>
<protein>
    <recommendedName>
        <fullName evidence="2">PIN domain-containing protein</fullName>
    </recommendedName>
</protein>
<sequence>MDKTIIRDTDMVSAFAKIERLELLNSLLSKHRVVITPEIYEELISALDCGYTFPLDIFRYFEVLYPSEEERKEYQKLLIENRTLRRGELEAMRICRRRGCIVSSMANAALRFAEETRVETLKLHSMRSLWESGMRSKDDVRGLMTEIEKEDNTTINDIGRIFQ</sequence>
<dbReference type="InterPro" id="IPR021799">
    <property type="entry name" value="PIN-like_prokaryotic"/>
</dbReference>
<evidence type="ECO:0008006" key="2">
    <source>
        <dbReference type="Google" id="ProtNLM"/>
    </source>
</evidence>
<dbReference type="AlphaFoldDB" id="A0A7G9YE74"/>
<dbReference type="Pfam" id="PF11848">
    <property type="entry name" value="DUF3368"/>
    <property type="match status" value="1"/>
</dbReference>
<gene>
    <name evidence="1" type="ORF">PABHDKJJ_00012</name>
</gene>
<accession>A0A7G9YE74</accession>
<reference evidence="1" key="1">
    <citation type="submission" date="2020-06" db="EMBL/GenBank/DDBJ databases">
        <title>Unique genomic features of the anaerobic methanotrophic archaea.</title>
        <authorList>
            <person name="Chadwick G.L."/>
            <person name="Skennerton C.T."/>
            <person name="Laso-Perez R."/>
            <person name="Leu A.O."/>
            <person name="Speth D.R."/>
            <person name="Yu H."/>
            <person name="Morgan-Lang C."/>
            <person name="Hatzenpichler R."/>
            <person name="Goudeau D."/>
            <person name="Malmstrom R."/>
            <person name="Brazelton W.J."/>
            <person name="Woyke T."/>
            <person name="Hallam S.J."/>
            <person name="Tyson G.W."/>
            <person name="Wegener G."/>
            <person name="Boetius A."/>
            <person name="Orphan V."/>
        </authorList>
    </citation>
    <scope>NUCLEOTIDE SEQUENCE</scope>
</reference>
<organism evidence="1">
    <name type="scientific">Candidatus Methanogaster sp. ANME-2c ERB4</name>
    <dbReference type="NCBI Taxonomy" id="2759911"/>
    <lineage>
        <taxon>Archaea</taxon>
        <taxon>Methanobacteriati</taxon>
        <taxon>Methanobacteriota</taxon>
        <taxon>Stenosarchaea group</taxon>
        <taxon>Methanomicrobia</taxon>
        <taxon>Methanosarcinales</taxon>
        <taxon>ANME-2 cluster</taxon>
        <taxon>Candidatus Methanogasteraceae</taxon>
        <taxon>Candidatus Methanogaster</taxon>
    </lineage>
</organism>